<dbReference type="EMBL" id="JAHXZJ010000001">
    <property type="protein sequence ID" value="KAH0567568.1"/>
    <property type="molecule type" value="Genomic_DNA"/>
</dbReference>
<dbReference type="AlphaFoldDB" id="A0AAV7J798"/>
<feature type="region of interest" description="Disordered" evidence="1">
    <location>
        <begin position="46"/>
        <end position="67"/>
    </location>
</feature>
<sequence>MHHHFHDKSCASVDGQPDLRARGVLPQYHFTTDFYAAVHVHVMMKGTRQQSQRTLKRNRDRERREEYSPLSRYTPLGYLEDPGRLSPMNHSITINYSHVTPASSVSYGDLSSKDGGSRGAVFAGRPQRCEIFQKLLTRELYWNKLLQEEIISESILILTISNHPQFFTNSSKSRAGGQIRLPGSASTSRCIDHQRNAFRFGPLLVWWLEAPASTAEGKEEEEEERRHCASQYIRTNVNNIMVFAVYWIKSSMVESGWISALDSGAGALMPKNRQECMCILQRHYFTGVCVRSQELKSRHTCDDDDSIYVHSEETGVLLDVSRVGVENPTARIRIAGNEGVVTSLNQRRIDKTVRLVQGFLALVLYSREIVWTWSLLMSGQPTLNLVKLAILGETATATNKTTSEPSTCSGSFSWYQDCKSGILFARYRGL</sequence>
<protein>
    <submittedName>
        <fullName evidence="2">Uncharacterized protein</fullName>
    </submittedName>
</protein>
<reference evidence="2 3" key="1">
    <citation type="journal article" date="2021" name="J. Hered.">
        <title>A chromosome-level genome assembly of the parasitoid wasp, Cotesia glomerata (Hymenoptera: Braconidae).</title>
        <authorList>
            <person name="Pinto B.J."/>
            <person name="Weis J.J."/>
            <person name="Gamble T."/>
            <person name="Ode P.J."/>
            <person name="Paul R."/>
            <person name="Zaspel J.M."/>
        </authorList>
    </citation>
    <scope>NUCLEOTIDE SEQUENCE [LARGE SCALE GENOMIC DNA]</scope>
    <source>
        <strain evidence="2">CgM1</strain>
    </source>
</reference>
<evidence type="ECO:0000313" key="2">
    <source>
        <dbReference type="EMBL" id="KAH0567568.1"/>
    </source>
</evidence>
<feature type="compositionally biased region" description="Basic and acidic residues" evidence="1">
    <location>
        <begin position="57"/>
        <end position="67"/>
    </location>
</feature>
<proteinExistence type="predicted"/>
<dbReference type="Proteomes" id="UP000826195">
    <property type="component" value="Unassembled WGS sequence"/>
</dbReference>
<evidence type="ECO:0000313" key="3">
    <source>
        <dbReference type="Proteomes" id="UP000826195"/>
    </source>
</evidence>
<gene>
    <name evidence="2" type="ORF">KQX54_010760</name>
</gene>
<keyword evidence="3" id="KW-1185">Reference proteome</keyword>
<accession>A0AAV7J798</accession>
<name>A0AAV7J798_COTGL</name>
<organism evidence="2 3">
    <name type="scientific">Cotesia glomerata</name>
    <name type="common">Lepidopteran parasitic wasp</name>
    <name type="synonym">Apanteles glomeratus</name>
    <dbReference type="NCBI Taxonomy" id="32391"/>
    <lineage>
        <taxon>Eukaryota</taxon>
        <taxon>Metazoa</taxon>
        <taxon>Ecdysozoa</taxon>
        <taxon>Arthropoda</taxon>
        <taxon>Hexapoda</taxon>
        <taxon>Insecta</taxon>
        <taxon>Pterygota</taxon>
        <taxon>Neoptera</taxon>
        <taxon>Endopterygota</taxon>
        <taxon>Hymenoptera</taxon>
        <taxon>Apocrita</taxon>
        <taxon>Ichneumonoidea</taxon>
        <taxon>Braconidae</taxon>
        <taxon>Microgastrinae</taxon>
        <taxon>Cotesia</taxon>
    </lineage>
</organism>
<evidence type="ECO:0000256" key="1">
    <source>
        <dbReference type="SAM" id="MobiDB-lite"/>
    </source>
</evidence>
<comment type="caution">
    <text evidence="2">The sequence shown here is derived from an EMBL/GenBank/DDBJ whole genome shotgun (WGS) entry which is preliminary data.</text>
</comment>